<reference evidence="2 3" key="1">
    <citation type="submission" date="2019-02" db="EMBL/GenBank/DDBJ databases">
        <title>Deep-cultivation of Planctomycetes and their phenomic and genomic characterization uncovers novel biology.</title>
        <authorList>
            <person name="Wiegand S."/>
            <person name="Jogler M."/>
            <person name="Boedeker C."/>
            <person name="Pinto D."/>
            <person name="Vollmers J."/>
            <person name="Rivas-Marin E."/>
            <person name="Kohn T."/>
            <person name="Peeters S.H."/>
            <person name="Heuer A."/>
            <person name="Rast P."/>
            <person name="Oberbeckmann S."/>
            <person name="Bunk B."/>
            <person name="Jeske O."/>
            <person name="Meyerdierks A."/>
            <person name="Storesund J.E."/>
            <person name="Kallscheuer N."/>
            <person name="Luecker S."/>
            <person name="Lage O.M."/>
            <person name="Pohl T."/>
            <person name="Merkel B.J."/>
            <person name="Hornburger P."/>
            <person name="Mueller R.-W."/>
            <person name="Bruemmer F."/>
            <person name="Labrenz M."/>
            <person name="Spormann A.M."/>
            <person name="Op Den Camp H."/>
            <person name="Overmann J."/>
            <person name="Amann R."/>
            <person name="Jetten M.S.M."/>
            <person name="Mascher T."/>
            <person name="Medema M.H."/>
            <person name="Devos D.P."/>
            <person name="Kaster A.-K."/>
            <person name="Ovreas L."/>
            <person name="Rohde M."/>
            <person name="Galperin M.Y."/>
            <person name="Jogler C."/>
        </authorList>
    </citation>
    <scope>NUCLEOTIDE SEQUENCE [LARGE SCALE GENOMIC DNA]</scope>
    <source>
        <strain evidence="2 3">Pla52n</strain>
    </source>
</reference>
<dbReference type="EMBL" id="SJPN01000013">
    <property type="protein sequence ID" value="TWT91973.1"/>
    <property type="molecule type" value="Genomic_DNA"/>
</dbReference>
<proteinExistence type="predicted"/>
<evidence type="ECO:0000313" key="2">
    <source>
        <dbReference type="EMBL" id="TWT91973.1"/>
    </source>
</evidence>
<name>A0A5C6A0B3_9BACT</name>
<feature type="region of interest" description="Disordered" evidence="1">
    <location>
        <begin position="71"/>
        <end position="93"/>
    </location>
</feature>
<sequence>MFLGRTQSWADQNLALTRILVLHVSFREAPSVELVSAEETRKISCAKRVHNLNFMAVQGIAQRQGISARFAQRRPPPGSCFARSDLPQLRRKR</sequence>
<comment type="caution">
    <text evidence="2">The sequence shown here is derived from an EMBL/GenBank/DDBJ whole genome shotgun (WGS) entry which is preliminary data.</text>
</comment>
<keyword evidence="3" id="KW-1185">Reference proteome</keyword>
<protein>
    <submittedName>
        <fullName evidence="2">Uncharacterized protein</fullName>
    </submittedName>
</protein>
<evidence type="ECO:0000313" key="3">
    <source>
        <dbReference type="Proteomes" id="UP000320176"/>
    </source>
</evidence>
<evidence type="ECO:0000256" key="1">
    <source>
        <dbReference type="SAM" id="MobiDB-lite"/>
    </source>
</evidence>
<gene>
    <name evidence="2" type="ORF">Pla52n_64460</name>
</gene>
<dbReference type="Proteomes" id="UP000320176">
    <property type="component" value="Unassembled WGS sequence"/>
</dbReference>
<accession>A0A5C6A0B3</accession>
<dbReference type="AlphaFoldDB" id="A0A5C6A0B3"/>
<organism evidence="2 3">
    <name type="scientific">Stieleria varia</name>
    <dbReference type="NCBI Taxonomy" id="2528005"/>
    <lineage>
        <taxon>Bacteria</taxon>
        <taxon>Pseudomonadati</taxon>
        <taxon>Planctomycetota</taxon>
        <taxon>Planctomycetia</taxon>
        <taxon>Pirellulales</taxon>
        <taxon>Pirellulaceae</taxon>
        <taxon>Stieleria</taxon>
    </lineage>
</organism>